<sequence>MSFSMVWTVCVCVCISTISRFFFVTTTGSVCPFDPFAPFGMVCDHTHTQTEGQTDREREREIDQVVCVRFVWI</sequence>
<accession>A0A2M4DIB4</accession>
<evidence type="ECO:0000256" key="1">
    <source>
        <dbReference type="SAM" id="SignalP"/>
    </source>
</evidence>
<keyword evidence="1" id="KW-0732">Signal</keyword>
<feature type="signal peptide" evidence="1">
    <location>
        <begin position="1"/>
        <end position="19"/>
    </location>
</feature>
<evidence type="ECO:0000313" key="2">
    <source>
        <dbReference type="EMBL" id="MBW77314.1"/>
    </source>
</evidence>
<name>A0A2M4DIB4_ANODA</name>
<dbReference type="EMBL" id="GGFL01013136">
    <property type="protein sequence ID" value="MBW77314.1"/>
    <property type="molecule type" value="Transcribed_RNA"/>
</dbReference>
<proteinExistence type="predicted"/>
<reference evidence="2" key="1">
    <citation type="submission" date="2018-01" db="EMBL/GenBank/DDBJ databases">
        <title>An insight into the sialome of Amazonian anophelines.</title>
        <authorList>
            <person name="Ribeiro J.M."/>
            <person name="Scarpassa V."/>
            <person name="Calvo E."/>
        </authorList>
    </citation>
    <scope>NUCLEOTIDE SEQUENCE</scope>
</reference>
<protein>
    <submittedName>
        <fullName evidence="2">Putative secreted protein</fullName>
    </submittedName>
</protein>
<feature type="chain" id="PRO_5014928243" evidence="1">
    <location>
        <begin position="20"/>
        <end position="73"/>
    </location>
</feature>
<dbReference type="AlphaFoldDB" id="A0A2M4DIB4"/>
<organism evidence="2">
    <name type="scientific">Anopheles darlingi</name>
    <name type="common">Mosquito</name>
    <dbReference type="NCBI Taxonomy" id="43151"/>
    <lineage>
        <taxon>Eukaryota</taxon>
        <taxon>Metazoa</taxon>
        <taxon>Ecdysozoa</taxon>
        <taxon>Arthropoda</taxon>
        <taxon>Hexapoda</taxon>
        <taxon>Insecta</taxon>
        <taxon>Pterygota</taxon>
        <taxon>Neoptera</taxon>
        <taxon>Endopterygota</taxon>
        <taxon>Diptera</taxon>
        <taxon>Nematocera</taxon>
        <taxon>Culicoidea</taxon>
        <taxon>Culicidae</taxon>
        <taxon>Anophelinae</taxon>
        <taxon>Anopheles</taxon>
    </lineage>
</organism>